<evidence type="ECO:0000313" key="1">
    <source>
        <dbReference type="EMBL" id="GJS62130.1"/>
    </source>
</evidence>
<protein>
    <recommendedName>
        <fullName evidence="3">Copia protein</fullName>
    </recommendedName>
</protein>
<organism evidence="1 2">
    <name type="scientific">Tanacetum coccineum</name>
    <dbReference type="NCBI Taxonomy" id="301880"/>
    <lineage>
        <taxon>Eukaryota</taxon>
        <taxon>Viridiplantae</taxon>
        <taxon>Streptophyta</taxon>
        <taxon>Embryophyta</taxon>
        <taxon>Tracheophyta</taxon>
        <taxon>Spermatophyta</taxon>
        <taxon>Magnoliopsida</taxon>
        <taxon>eudicotyledons</taxon>
        <taxon>Gunneridae</taxon>
        <taxon>Pentapetalae</taxon>
        <taxon>asterids</taxon>
        <taxon>campanulids</taxon>
        <taxon>Asterales</taxon>
        <taxon>Asteraceae</taxon>
        <taxon>Asteroideae</taxon>
        <taxon>Anthemideae</taxon>
        <taxon>Anthemidinae</taxon>
        <taxon>Tanacetum</taxon>
    </lineage>
</organism>
<dbReference type="CDD" id="cd09272">
    <property type="entry name" value="RNase_HI_RT_Ty1"/>
    <property type="match status" value="1"/>
</dbReference>
<comment type="caution">
    <text evidence="1">The sequence shown here is derived from an EMBL/GenBank/DDBJ whole genome shotgun (WGS) entry which is preliminary data.</text>
</comment>
<name>A0ABQ4XA51_9ASTR</name>
<sequence>MFVASLLSRFMHNPSQIHMGVGKRILRYLQGVFSWCSKKQQTVAQSSAEAEYVATALATSQAIWLRRIFEDIREKQMKPTTIFCDSLSAIAIVKNPVHNRRTKHIALKHHFIREAIEDGEVQL</sequence>
<dbReference type="EMBL" id="BQNB010009338">
    <property type="protein sequence ID" value="GJS62130.1"/>
    <property type="molecule type" value="Genomic_DNA"/>
</dbReference>
<gene>
    <name evidence="1" type="ORF">Tco_0656914</name>
</gene>
<evidence type="ECO:0000313" key="2">
    <source>
        <dbReference type="Proteomes" id="UP001151760"/>
    </source>
</evidence>
<dbReference type="Proteomes" id="UP001151760">
    <property type="component" value="Unassembled WGS sequence"/>
</dbReference>
<dbReference type="PANTHER" id="PTHR11439">
    <property type="entry name" value="GAG-POL-RELATED RETROTRANSPOSON"/>
    <property type="match status" value="1"/>
</dbReference>
<proteinExistence type="predicted"/>
<reference evidence="1" key="1">
    <citation type="journal article" date="2022" name="Int. J. Mol. Sci.">
        <title>Draft Genome of Tanacetum Coccineum: Genomic Comparison of Closely Related Tanacetum-Family Plants.</title>
        <authorList>
            <person name="Yamashiro T."/>
            <person name="Shiraishi A."/>
            <person name="Nakayama K."/>
            <person name="Satake H."/>
        </authorList>
    </citation>
    <scope>NUCLEOTIDE SEQUENCE</scope>
</reference>
<accession>A0ABQ4XA51</accession>
<reference evidence="1" key="2">
    <citation type="submission" date="2022-01" db="EMBL/GenBank/DDBJ databases">
        <authorList>
            <person name="Yamashiro T."/>
            <person name="Shiraishi A."/>
            <person name="Satake H."/>
            <person name="Nakayama K."/>
        </authorList>
    </citation>
    <scope>NUCLEOTIDE SEQUENCE</scope>
</reference>
<dbReference type="PANTHER" id="PTHR11439:SF463">
    <property type="entry name" value="REVERSE TRANSCRIPTASE TY1_COPIA-TYPE DOMAIN-CONTAINING PROTEIN"/>
    <property type="match status" value="1"/>
</dbReference>
<keyword evidence="2" id="KW-1185">Reference proteome</keyword>
<evidence type="ECO:0008006" key="3">
    <source>
        <dbReference type="Google" id="ProtNLM"/>
    </source>
</evidence>